<feature type="region of interest" description="Disordered" evidence="1">
    <location>
        <begin position="1"/>
        <end position="32"/>
    </location>
</feature>
<feature type="compositionally biased region" description="Low complexity" evidence="1">
    <location>
        <begin position="134"/>
        <end position="145"/>
    </location>
</feature>
<dbReference type="AlphaFoldDB" id="A0AAJ0F6S0"/>
<sequence length="497" mass="53488">MESARGGGQQYDYHSHSGLEVVPPNQLPQQPGLEVRDNLYHDAKELVIPKYPETYTGESPVSSLPPPPHSEYHAPPDARPRRKRMWIIIGGLIALVVVLAAVLGGVFGSRAAKSASDSDSAAKNGTASPDATAGPSPGSNSTTSPLKNVRQGSALTVAGWRKPDGNIEKYLFYQDPTDGLRYSRCNSTQPLAGQDSCWGPSRSFFSFSQPNSQLGVGLLIFATRHQPQVELFYTGESTRLLGTNFNDQSKPSVAEDSVTEMEIVTGVNSSLTSYWPWTIYQDGSGGLLHVRNQLGGGWSPASIWDVNRINITAMMGTKLAMVPLSANFTRIAVKAGYAVFYQALDGTLSVAATDINSPERDPSYAVSWPTQLPPITMPKLAPIGAFSVARPSDGLQRVDTYVLWIDDSSNVNMLYTDSSSGNAVWKTKQPTSLRGLDKDSNLACLNMGTSPQNAANTPILLDPASDEIRCFFQKGGLIMEAKLDGTDWTVTGSVPIG</sequence>
<keyword evidence="4" id="KW-1185">Reference proteome</keyword>
<dbReference type="Gene3D" id="2.120.10.70">
    <property type="entry name" value="Fucose-specific lectin"/>
    <property type="match status" value="1"/>
</dbReference>
<dbReference type="SUPFAM" id="SSF89372">
    <property type="entry name" value="Fucose-specific lectin"/>
    <property type="match status" value="1"/>
</dbReference>
<proteinExistence type="predicted"/>
<evidence type="ECO:0000256" key="1">
    <source>
        <dbReference type="SAM" id="MobiDB-lite"/>
    </source>
</evidence>
<name>A0AAJ0F6S0_9PEZI</name>
<protein>
    <recommendedName>
        <fullName evidence="5">Fucose-specific lectin</fullName>
    </recommendedName>
</protein>
<keyword evidence="2" id="KW-1133">Transmembrane helix</keyword>
<evidence type="ECO:0000256" key="2">
    <source>
        <dbReference type="SAM" id="Phobius"/>
    </source>
</evidence>
<dbReference type="Proteomes" id="UP001239445">
    <property type="component" value="Unassembled WGS sequence"/>
</dbReference>
<accession>A0AAJ0F6S0</accession>
<keyword evidence="2" id="KW-0472">Membrane</keyword>
<comment type="caution">
    <text evidence="3">The sequence shown here is derived from an EMBL/GenBank/DDBJ whole genome shotgun (WGS) entry which is preliminary data.</text>
</comment>
<feature type="transmembrane region" description="Helical" evidence="2">
    <location>
        <begin position="85"/>
        <end position="107"/>
    </location>
</feature>
<organism evidence="3 4">
    <name type="scientific">Echria macrotheca</name>
    <dbReference type="NCBI Taxonomy" id="438768"/>
    <lineage>
        <taxon>Eukaryota</taxon>
        <taxon>Fungi</taxon>
        <taxon>Dikarya</taxon>
        <taxon>Ascomycota</taxon>
        <taxon>Pezizomycotina</taxon>
        <taxon>Sordariomycetes</taxon>
        <taxon>Sordariomycetidae</taxon>
        <taxon>Sordariales</taxon>
        <taxon>Schizotheciaceae</taxon>
        <taxon>Echria</taxon>
    </lineage>
</organism>
<dbReference type="EMBL" id="MU839847">
    <property type="protein sequence ID" value="KAK1750419.1"/>
    <property type="molecule type" value="Genomic_DNA"/>
</dbReference>
<evidence type="ECO:0008006" key="5">
    <source>
        <dbReference type="Google" id="ProtNLM"/>
    </source>
</evidence>
<evidence type="ECO:0000313" key="4">
    <source>
        <dbReference type="Proteomes" id="UP001239445"/>
    </source>
</evidence>
<keyword evidence="2" id="KW-0812">Transmembrane</keyword>
<feature type="region of interest" description="Disordered" evidence="1">
    <location>
        <begin position="113"/>
        <end position="150"/>
    </location>
</feature>
<feature type="region of interest" description="Disordered" evidence="1">
    <location>
        <begin position="54"/>
        <end position="78"/>
    </location>
</feature>
<gene>
    <name evidence="3" type="ORF">QBC47DRAFT_120912</name>
</gene>
<evidence type="ECO:0000313" key="3">
    <source>
        <dbReference type="EMBL" id="KAK1750419.1"/>
    </source>
</evidence>
<reference evidence="3" key="1">
    <citation type="submission" date="2023-06" db="EMBL/GenBank/DDBJ databases">
        <title>Genome-scale phylogeny and comparative genomics of the fungal order Sordariales.</title>
        <authorList>
            <consortium name="Lawrence Berkeley National Laboratory"/>
            <person name="Hensen N."/>
            <person name="Bonometti L."/>
            <person name="Westerberg I."/>
            <person name="Brannstrom I.O."/>
            <person name="Guillou S."/>
            <person name="Cros-Aarteil S."/>
            <person name="Calhoun S."/>
            <person name="Haridas S."/>
            <person name="Kuo A."/>
            <person name="Mondo S."/>
            <person name="Pangilinan J."/>
            <person name="Riley R."/>
            <person name="Labutti K."/>
            <person name="Andreopoulos B."/>
            <person name="Lipzen A."/>
            <person name="Chen C."/>
            <person name="Yanf M."/>
            <person name="Daum C."/>
            <person name="Ng V."/>
            <person name="Clum A."/>
            <person name="Steindorff A."/>
            <person name="Ohm R."/>
            <person name="Martin F."/>
            <person name="Silar P."/>
            <person name="Natvig D."/>
            <person name="Lalanne C."/>
            <person name="Gautier V."/>
            <person name="Ament-Velasquez S.L."/>
            <person name="Kruys A."/>
            <person name="Hutchinson M.I."/>
            <person name="Powell A.J."/>
            <person name="Barry K."/>
            <person name="Miller A.N."/>
            <person name="Grigoriev I.V."/>
            <person name="Debuchy R."/>
            <person name="Gladieux P."/>
            <person name="Thoren M.H."/>
            <person name="Johannesson H."/>
        </authorList>
    </citation>
    <scope>NUCLEOTIDE SEQUENCE</scope>
    <source>
        <strain evidence="3">PSN4</strain>
    </source>
</reference>
<feature type="compositionally biased region" description="Low complexity" evidence="1">
    <location>
        <begin position="113"/>
        <end position="123"/>
    </location>
</feature>